<evidence type="ECO:0000256" key="4">
    <source>
        <dbReference type="RuleBase" id="RU003690"/>
    </source>
</evidence>
<proteinExistence type="inferred from homology"/>
<dbReference type="InterPro" id="IPR033132">
    <property type="entry name" value="GH_1_N_CS"/>
</dbReference>
<dbReference type="SUPFAM" id="SSF51445">
    <property type="entry name" value="(Trans)glycosidases"/>
    <property type="match status" value="1"/>
</dbReference>
<dbReference type="InterPro" id="IPR017853">
    <property type="entry name" value="GH"/>
</dbReference>
<dbReference type="InterPro" id="IPR001360">
    <property type="entry name" value="Glyco_hydro_1"/>
</dbReference>
<dbReference type="Gene3D" id="3.20.20.80">
    <property type="entry name" value="Glycosidases"/>
    <property type="match status" value="1"/>
</dbReference>
<dbReference type="PRINTS" id="PR00131">
    <property type="entry name" value="GLHYDRLASE1"/>
</dbReference>
<organism evidence="5 6">
    <name type="scientific">Microbacterium deminutum</name>
    <dbReference type="NCBI Taxonomy" id="344164"/>
    <lineage>
        <taxon>Bacteria</taxon>
        <taxon>Bacillati</taxon>
        <taxon>Actinomycetota</taxon>
        <taxon>Actinomycetes</taxon>
        <taxon>Micrococcales</taxon>
        <taxon>Microbacteriaceae</taxon>
        <taxon>Microbacterium</taxon>
    </lineage>
</organism>
<reference evidence="5 6" key="1">
    <citation type="journal article" date="2019" name="Int. J. Syst. Evol. Microbiol.">
        <title>The Global Catalogue of Microorganisms (GCM) 10K type strain sequencing project: providing services to taxonomists for standard genome sequencing and annotation.</title>
        <authorList>
            <consortium name="The Broad Institute Genomics Platform"/>
            <consortium name="The Broad Institute Genome Sequencing Center for Infectious Disease"/>
            <person name="Wu L."/>
            <person name="Ma J."/>
        </authorList>
    </citation>
    <scope>NUCLEOTIDE SEQUENCE [LARGE SCALE GENOMIC DNA]</scope>
    <source>
        <strain evidence="5 6">JCM 14901</strain>
    </source>
</reference>
<dbReference type="Pfam" id="PF00232">
    <property type="entry name" value="Glyco_hydro_1"/>
    <property type="match status" value="1"/>
</dbReference>
<dbReference type="PROSITE" id="PS00653">
    <property type="entry name" value="GLYCOSYL_HYDROL_F1_2"/>
    <property type="match status" value="1"/>
</dbReference>
<evidence type="ECO:0000256" key="1">
    <source>
        <dbReference type="ARBA" id="ARBA00010838"/>
    </source>
</evidence>
<evidence type="ECO:0000256" key="2">
    <source>
        <dbReference type="ARBA" id="ARBA00022801"/>
    </source>
</evidence>
<dbReference type="RefSeq" id="WP_344094061.1">
    <property type="nucleotide sequence ID" value="NZ_BAAAOG010000002.1"/>
</dbReference>
<evidence type="ECO:0000313" key="5">
    <source>
        <dbReference type="EMBL" id="GAA1957900.1"/>
    </source>
</evidence>
<accession>A0ABN2QTP9</accession>
<dbReference type="EMBL" id="BAAAOG010000002">
    <property type="protein sequence ID" value="GAA1957900.1"/>
    <property type="molecule type" value="Genomic_DNA"/>
</dbReference>
<evidence type="ECO:0000313" key="6">
    <source>
        <dbReference type="Proteomes" id="UP001499933"/>
    </source>
</evidence>
<dbReference type="PANTHER" id="PTHR10353">
    <property type="entry name" value="GLYCOSYL HYDROLASE"/>
    <property type="match status" value="1"/>
</dbReference>
<protein>
    <submittedName>
        <fullName evidence="5">GH1 family beta-glucosidase</fullName>
    </submittedName>
</protein>
<comment type="caution">
    <text evidence="5">The sequence shown here is derived from an EMBL/GenBank/DDBJ whole genome shotgun (WGS) entry which is preliminary data.</text>
</comment>
<comment type="similarity">
    <text evidence="1 4">Belongs to the glycosyl hydrolase 1 family.</text>
</comment>
<evidence type="ECO:0000256" key="3">
    <source>
        <dbReference type="ARBA" id="ARBA00023295"/>
    </source>
</evidence>
<sequence length="484" mass="52973">MTKLGDRVPEGFLWGVSTAAYQIEGAVAEGGRAPSIWDVFSHQPGRVLHGDTGDIATDHYHRLDEDLDLLQRLGVDVYRFSFSWSRVLPAGRGTVNEEGLRFYDRLIGGLIARGIQPVPTLYHWDLPQALQSEGGWASRTTVDAFVEYAELMADRYGNRVQMWTTINEPWVATYLGNAIGVHAPGIADHSIAARVHHHLLLAHGAASTVLHRAIPHADIGIALNMSYIYPGADTDASRAAARLAFDQLVMSYLEPLRTGAYPGNIPRFSEKWAPGAGLVEEGDLATIAGSTDFLSINEYHPRYVVDPEDLNDARLAGYTGGTPSPFAMGLPYLDVEPPGAAHTVSGWMIEPRGLTDLLVQIGELWPDMPLYISENGATALDYRDQAGDVVDDARVAYLDGHIGAAAAAIEQGVDLRGYFLWSFLDNFEWAEGYSQRFGLVFVDYPTQDRTPKKSYWWYQELIAQAHTTGPGHLVPGAGAVTARG</sequence>
<keyword evidence="6" id="KW-1185">Reference proteome</keyword>
<name>A0ABN2QTP9_9MICO</name>
<keyword evidence="2" id="KW-0378">Hydrolase</keyword>
<gene>
    <name evidence="5" type="ORF">GCM10009776_20310</name>
</gene>
<keyword evidence="3" id="KW-0326">Glycosidase</keyword>
<dbReference type="PANTHER" id="PTHR10353:SF36">
    <property type="entry name" value="LP05116P"/>
    <property type="match status" value="1"/>
</dbReference>
<dbReference type="Proteomes" id="UP001499933">
    <property type="component" value="Unassembled WGS sequence"/>
</dbReference>